<dbReference type="PROSITE" id="PS00853">
    <property type="entry name" value="BETA_ELIM_LYASE"/>
    <property type="match status" value="1"/>
</dbReference>
<accession>A0AAT9LEA0</accession>
<keyword evidence="4" id="KW-0456">Lyase</keyword>
<dbReference type="CDD" id="cd00617">
    <property type="entry name" value="Tnase_like"/>
    <property type="match status" value="1"/>
</dbReference>
<dbReference type="Gene3D" id="3.40.640.10">
    <property type="entry name" value="Type I PLP-dependent aspartate aminotransferase-like (Major domain)"/>
    <property type="match status" value="1"/>
</dbReference>
<feature type="modified residue" description="N6-(pyridoxal phosphate)lysine" evidence="5">
    <location>
        <position position="260"/>
    </location>
</feature>
<dbReference type="InterPro" id="IPR018176">
    <property type="entry name" value="Tryptophanase_CS"/>
</dbReference>
<feature type="domain" description="Aromatic amino acid beta-eliminating lyase/threonine aldolase" evidence="6">
    <location>
        <begin position="50"/>
        <end position="425"/>
    </location>
</feature>
<dbReference type="EMBL" id="CP062796">
    <property type="protein sequence ID" value="QUL99701.1"/>
    <property type="molecule type" value="Genomic_DNA"/>
</dbReference>
<evidence type="ECO:0000256" key="5">
    <source>
        <dbReference type="PIRSR" id="PIRSR611166-50"/>
    </source>
</evidence>
<sequence length="460" mass="52178">MFRPRDEYAEPFRIKMVEMIKMTDRPTRERLIREAGYNVFFLPSEAVYIDLLTDSGTSAMSDYQWAGMMQGDEAYAGSRNYFNLKETVKDIMGYEYVVPTHQGRGAEHVLMNTLVKPGDRVLGNMHFDTTEGHILLRGAEPVNCLAEAGYRVSEESDFKGNFDLDKLEAEIKKCPGKVPFILITVTCNNNGGQPVSMANIRAVREIADRYGIRVFFDAARFAENCYFIKQLEPGYESKTIEEIAREMFSYGDGCTMSAKKDALVNIGGFLAFRREEDFRKAVQWQIPFEGFITYGGLAGRDLEAMARGLREVLNLDYLEDRIGQVRYLGDLLVKAGIPIVRPVGGHGVYVDAREFFPHIPRDQFPAQTLVVELYIEGGIRGVELGGCAFGRKDPVTGEDIWPELELLRLAIPRRVYTDRHMNLVARALARVKERASSVRGLKLTYQAPVLRHFTARFERV</sequence>
<dbReference type="PANTHER" id="PTHR32325">
    <property type="entry name" value="BETA-ELIMINATING LYASE-LIKE PROTEIN-RELATED"/>
    <property type="match status" value="1"/>
</dbReference>
<dbReference type="GO" id="GO:0009072">
    <property type="term" value="P:aromatic amino acid metabolic process"/>
    <property type="evidence" value="ECO:0007669"/>
    <property type="project" value="InterPro"/>
</dbReference>
<evidence type="ECO:0000256" key="2">
    <source>
        <dbReference type="ARBA" id="ARBA00009721"/>
    </source>
</evidence>
<name>A0AAT9LEA0_9FIRM</name>
<dbReference type="InterPro" id="IPR015422">
    <property type="entry name" value="PyrdxlP-dep_Trfase_small"/>
</dbReference>
<reference evidence="7" key="2">
    <citation type="journal article" date="2023" name="Biology">
        <title>Prokaryotic Life Associated with Coal-Fire Gas Vents Revealed by Metagenomics.</title>
        <authorList>
            <person name="Kadnikov V.V."/>
            <person name="Mardanov A.V."/>
            <person name="Beletsky A.V."/>
            <person name="Karnachuk O.V."/>
            <person name="Ravin N.V."/>
        </authorList>
    </citation>
    <scope>NUCLEOTIDE SEQUENCE</scope>
    <source>
        <strain evidence="7">Bu02</strain>
    </source>
</reference>
<evidence type="ECO:0000313" key="7">
    <source>
        <dbReference type="EMBL" id="QUL99701.1"/>
    </source>
</evidence>
<dbReference type="AlphaFoldDB" id="A0AAT9LEA0"/>
<comment type="similarity">
    <text evidence="2">Belongs to the beta-eliminating lyase family.</text>
</comment>
<dbReference type="PIRSF" id="PIRSF001386">
    <property type="entry name" value="Trpase"/>
    <property type="match status" value="1"/>
</dbReference>
<comment type="cofactor">
    <cofactor evidence="1 5">
        <name>pyridoxal 5'-phosphate</name>
        <dbReference type="ChEBI" id="CHEBI:597326"/>
    </cofactor>
</comment>
<protein>
    <submittedName>
        <fullName evidence="7">Tryptophanase</fullName>
    </submittedName>
</protein>
<dbReference type="NCBIfam" id="NF009709">
    <property type="entry name" value="PRK13238.1"/>
    <property type="match status" value="1"/>
</dbReference>
<dbReference type="InterPro" id="IPR015424">
    <property type="entry name" value="PyrdxlP-dep_Trfase"/>
</dbReference>
<evidence type="ECO:0000256" key="4">
    <source>
        <dbReference type="ARBA" id="ARBA00023239"/>
    </source>
</evidence>
<evidence type="ECO:0000256" key="3">
    <source>
        <dbReference type="ARBA" id="ARBA00022898"/>
    </source>
</evidence>
<keyword evidence="3 5" id="KW-0663">Pyridoxal phosphate</keyword>
<proteinExistence type="inferred from homology"/>
<dbReference type="GO" id="GO:0016830">
    <property type="term" value="F:carbon-carbon lyase activity"/>
    <property type="evidence" value="ECO:0007669"/>
    <property type="project" value="InterPro"/>
</dbReference>
<gene>
    <name evidence="7" type="ORF">IMF26_09790</name>
</gene>
<evidence type="ECO:0000256" key="1">
    <source>
        <dbReference type="ARBA" id="ARBA00001933"/>
    </source>
</evidence>
<dbReference type="InterPro" id="IPR015421">
    <property type="entry name" value="PyrdxlP-dep_Trfase_major"/>
</dbReference>
<dbReference type="Pfam" id="PF01212">
    <property type="entry name" value="Beta_elim_lyase"/>
    <property type="match status" value="1"/>
</dbReference>
<dbReference type="Gene3D" id="3.90.1150.10">
    <property type="entry name" value="Aspartate Aminotransferase, domain 1"/>
    <property type="match status" value="1"/>
</dbReference>
<dbReference type="SUPFAM" id="SSF53383">
    <property type="entry name" value="PLP-dependent transferases"/>
    <property type="match status" value="1"/>
</dbReference>
<reference evidence="7" key="1">
    <citation type="submission" date="2020-10" db="EMBL/GenBank/DDBJ databases">
        <authorList>
            <person name="Kadnikov V."/>
            <person name="Beletsky A.V."/>
            <person name="Mardanov A.V."/>
            <person name="Karnachuk O.V."/>
            <person name="Ravin N.V."/>
        </authorList>
    </citation>
    <scope>NUCLEOTIDE SEQUENCE</scope>
    <source>
        <strain evidence="7">Bu02</strain>
    </source>
</reference>
<dbReference type="InterPro" id="IPR001597">
    <property type="entry name" value="ArAA_b-elim_lyase/Thr_aldolase"/>
</dbReference>
<organism evidence="7">
    <name type="scientific">Candidatus Fermentithermobacillus carboniphilus</name>
    <dbReference type="NCBI Taxonomy" id="3085328"/>
    <lineage>
        <taxon>Bacteria</taxon>
        <taxon>Bacillati</taxon>
        <taxon>Bacillota</taxon>
        <taxon>Candidatus Fermentithermobacillia</taxon>
        <taxon>Candidatus Fermentithermobacillales</taxon>
        <taxon>Candidatus Fermentithermobacillaceae</taxon>
        <taxon>Candidatus Fermentithermobacillus</taxon>
    </lineage>
</organism>
<dbReference type="PANTHER" id="PTHR32325:SF4">
    <property type="entry name" value="TRYPTOPHANASE"/>
    <property type="match status" value="1"/>
</dbReference>
<dbReference type="KEGG" id="fcz:IMF26_09790"/>
<dbReference type="InterPro" id="IPR011166">
    <property type="entry name" value="Beta-eliminating_lyase"/>
</dbReference>
<evidence type="ECO:0000259" key="6">
    <source>
        <dbReference type="Pfam" id="PF01212"/>
    </source>
</evidence>